<evidence type="ECO:0000256" key="4">
    <source>
        <dbReference type="ARBA" id="ARBA00023004"/>
    </source>
</evidence>
<evidence type="ECO:0000259" key="5">
    <source>
        <dbReference type="Pfam" id="PF01814"/>
    </source>
</evidence>
<sequence length="199" mass="23435">MRLPVPSSRNHFAPMNMWYKGRERVRAIACLLSPATKDRRMPLIPWSDKMSVGNTTIDHDHQNLIHRLNMLHEILRGVRPRGETGVLLRDLITYTEYHFTTEEQIMRLARYPAADAHAQLHESLKQRLGEFYAQYDQNPEDFDLLGLFDFVSEWLMRHILREDKKLGSFLASQKRPYAPQEWRGRGEVRLPSLPDFLPQ</sequence>
<evidence type="ECO:0000256" key="1">
    <source>
        <dbReference type="ARBA" id="ARBA00010587"/>
    </source>
</evidence>
<name>H6SSL5_PARPM</name>
<dbReference type="GO" id="GO:0046872">
    <property type="term" value="F:metal ion binding"/>
    <property type="evidence" value="ECO:0007669"/>
    <property type="project" value="UniProtKB-KW"/>
</dbReference>
<dbReference type="InterPro" id="IPR050669">
    <property type="entry name" value="Hemerythrin"/>
</dbReference>
<dbReference type="eggNOG" id="COG2703">
    <property type="taxonomic scope" value="Bacteria"/>
</dbReference>
<dbReference type="HOGENOM" id="CLU_086902_2_2_5"/>
<dbReference type="Gene3D" id="1.20.120.50">
    <property type="entry name" value="Hemerythrin-like"/>
    <property type="match status" value="1"/>
</dbReference>
<dbReference type="InterPro" id="IPR016131">
    <property type="entry name" value="Haemerythrin_Fe_BS"/>
</dbReference>
<dbReference type="GO" id="GO:0005344">
    <property type="term" value="F:oxygen carrier activity"/>
    <property type="evidence" value="ECO:0007669"/>
    <property type="project" value="UniProtKB-KW"/>
</dbReference>
<keyword evidence="4" id="KW-0408">Iron</keyword>
<evidence type="ECO:0000313" key="7">
    <source>
        <dbReference type="Proteomes" id="UP000033220"/>
    </source>
</evidence>
<reference evidence="6 7" key="1">
    <citation type="submission" date="2012-02" db="EMBL/GenBank/DDBJ databases">
        <title>Shotgun genome sequence of Phaeospirillum photometricum DSM 122.</title>
        <authorList>
            <person name="Duquesne K."/>
            <person name="Sturgis J."/>
        </authorList>
    </citation>
    <scope>NUCLEOTIDE SEQUENCE [LARGE SCALE GENOMIC DNA]</scope>
    <source>
        <strain evidence="7">DSM122</strain>
    </source>
</reference>
<dbReference type="NCBIfam" id="NF033749">
    <property type="entry name" value="bact_hemeryth"/>
    <property type="match status" value="1"/>
</dbReference>
<dbReference type="InterPro" id="IPR012312">
    <property type="entry name" value="Hemerythrin-like"/>
</dbReference>
<evidence type="ECO:0000256" key="3">
    <source>
        <dbReference type="ARBA" id="ARBA00022723"/>
    </source>
</evidence>
<dbReference type="Proteomes" id="UP000033220">
    <property type="component" value="Chromosome DSM 122"/>
</dbReference>
<dbReference type="KEGG" id="rpm:RSPPHO_01268"/>
<evidence type="ECO:0000256" key="2">
    <source>
        <dbReference type="ARBA" id="ARBA00022621"/>
    </source>
</evidence>
<keyword evidence="7" id="KW-1185">Reference proteome</keyword>
<keyword evidence="2" id="KW-0561">Oxygen transport</keyword>
<evidence type="ECO:0000313" key="6">
    <source>
        <dbReference type="EMBL" id="CCG07894.1"/>
    </source>
</evidence>
<dbReference type="PATRIC" id="fig|1150469.3.peg.1429"/>
<dbReference type="PROSITE" id="PS00550">
    <property type="entry name" value="HEMERYTHRINS"/>
    <property type="match status" value="1"/>
</dbReference>
<protein>
    <submittedName>
        <fullName evidence="6">Hemerythrin HHE cation binding region</fullName>
    </submittedName>
</protein>
<organism evidence="6 7">
    <name type="scientific">Pararhodospirillum photometricum DSM 122</name>
    <dbReference type="NCBI Taxonomy" id="1150469"/>
    <lineage>
        <taxon>Bacteria</taxon>
        <taxon>Pseudomonadati</taxon>
        <taxon>Pseudomonadota</taxon>
        <taxon>Alphaproteobacteria</taxon>
        <taxon>Rhodospirillales</taxon>
        <taxon>Rhodospirillaceae</taxon>
        <taxon>Pararhodospirillum</taxon>
    </lineage>
</organism>
<gene>
    <name evidence="6" type="ORF">RSPPHO_01268</name>
</gene>
<dbReference type="PANTHER" id="PTHR37164">
    <property type="entry name" value="BACTERIOHEMERYTHRIN"/>
    <property type="match status" value="1"/>
</dbReference>
<dbReference type="EMBL" id="HE663493">
    <property type="protein sequence ID" value="CCG07894.1"/>
    <property type="molecule type" value="Genomic_DNA"/>
</dbReference>
<comment type="similarity">
    <text evidence="1">Belongs to the hemerythrin family.</text>
</comment>
<proteinExistence type="inferred from homology"/>
<dbReference type="AlphaFoldDB" id="H6SSL5"/>
<dbReference type="Pfam" id="PF01814">
    <property type="entry name" value="Hemerythrin"/>
    <property type="match status" value="1"/>
</dbReference>
<dbReference type="PANTHER" id="PTHR37164:SF1">
    <property type="entry name" value="BACTERIOHEMERYTHRIN"/>
    <property type="match status" value="1"/>
</dbReference>
<feature type="domain" description="Hemerythrin-like" evidence="5">
    <location>
        <begin position="54"/>
        <end position="167"/>
    </location>
</feature>
<dbReference type="NCBIfam" id="TIGR02481">
    <property type="entry name" value="hemeryth_dom"/>
    <property type="match status" value="1"/>
</dbReference>
<dbReference type="InterPro" id="IPR012827">
    <property type="entry name" value="Hemerythrin_metal-bd"/>
</dbReference>
<dbReference type="InterPro" id="IPR035938">
    <property type="entry name" value="Hemerythrin-like_sf"/>
</dbReference>
<accession>H6SSL5</accession>
<dbReference type="STRING" id="1150469.RSPPHO_01268"/>
<dbReference type="CDD" id="cd12107">
    <property type="entry name" value="Hemerythrin"/>
    <property type="match status" value="1"/>
</dbReference>
<dbReference type="SUPFAM" id="SSF47188">
    <property type="entry name" value="Hemerythrin-like"/>
    <property type="match status" value="1"/>
</dbReference>
<keyword evidence="3" id="KW-0479">Metal-binding</keyword>
<keyword evidence="2" id="KW-0813">Transport</keyword>